<organism evidence="1 2">
    <name type="scientific">Apostasia shenzhenica</name>
    <dbReference type="NCBI Taxonomy" id="1088818"/>
    <lineage>
        <taxon>Eukaryota</taxon>
        <taxon>Viridiplantae</taxon>
        <taxon>Streptophyta</taxon>
        <taxon>Embryophyta</taxon>
        <taxon>Tracheophyta</taxon>
        <taxon>Spermatophyta</taxon>
        <taxon>Magnoliopsida</taxon>
        <taxon>Liliopsida</taxon>
        <taxon>Asparagales</taxon>
        <taxon>Orchidaceae</taxon>
        <taxon>Apostasioideae</taxon>
        <taxon>Apostasia</taxon>
    </lineage>
</organism>
<proteinExistence type="predicted"/>
<accession>A0A2I0B0T7</accession>
<sequence length="311" mass="33571">MSSSSSSPSQVFKPGRHRVKLLSVEAALERSSSGPVPPKPMLIWTPCEEDEFPVLIFLHGFLLHNSFYSELLQHVSSHGFIVVAPQLYTYAGPDSAGEISSAARITDWLISGLAPLLPTNVLPNIAKLAVAGHSRGGKVAFALALGHGNPSLSFSAVIGVDPVDGMDKNRQTNPPILTYIPRSFDLQSAAMVIGSGLGGEKKNPFFPPCSPAAVSHREFFLECCPPACHFVARDCGHMDVLDDETKGIRGRATYCLCLNGKKGRAPMRSFVAGAIVAFMKAYLNGEMEALWRLRDDPHSDIPVQLSEISFL</sequence>
<keyword evidence="2" id="KW-1185">Reference proteome</keyword>
<gene>
    <name evidence="1" type="primary">CLH2</name>
    <name evidence="1" type="ORF">AXF42_Ash014328</name>
</gene>
<dbReference type="STRING" id="1088818.A0A2I0B0T7"/>
<dbReference type="EMBL" id="KZ451930">
    <property type="protein sequence ID" value="PKA61411.1"/>
    <property type="molecule type" value="Genomic_DNA"/>
</dbReference>
<dbReference type="Proteomes" id="UP000236161">
    <property type="component" value="Unassembled WGS sequence"/>
</dbReference>
<dbReference type="PANTHER" id="PTHR33428">
    <property type="entry name" value="CHLOROPHYLLASE-2, CHLOROPLASTIC"/>
    <property type="match status" value="1"/>
</dbReference>
<dbReference type="OrthoDB" id="2093222at2759"/>
<dbReference type="GO" id="GO:0015996">
    <property type="term" value="P:chlorophyll catabolic process"/>
    <property type="evidence" value="ECO:0007669"/>
    <property type="project" value="UniProtKB-UniPathway"/>
</dbReference>
<name>A0A2I0B0T7_9ASPA</name>
<dbReference type="InterPro" id="IPR029058">
    <property type="entry name" value="AB_hydrolase_fold"/>
</dbReference>
<evidence type="ECO:0000313" key="1">
    <source>
        <dbReference type="EMBL" id="PKA61411.1"/>
    </source>
</evidence>
<dbReference type="EC" id="3.1.1.14" evidence="1"/>
<dbReference type="UniPathway" id="UPA00674"/>
<evidence type="ECO:0000313" key="2">
    <source>
        <dbReference type="Proteomes" id="UP000236161"/>
    </source>
</evidence>
<dbReference type="GO" id="GO:0047746">
    <property type="term" value="F:chlorophyllase activity"/>
    <property type="evidence" value="ECO:0007669"/>
    <property type="project" value="UniProtKB-EC"/>
</dbReference>
<dbReference type="PANTHER" id="PTHR33428:SF2">
    <property type="entry name" value="CHLOROPHYLLASE-2"/>
    <property type="match status" value="1"/>
</dbReference>
<reference evidence="1 2" key="1">
    <citation type="journal article" date="2017" name="Nature">
        <title>The Apostasia genome and the evolution of orchids.</title>
        <authorList>
            <person name="Zhang G.Q."/>
            <person name="Liu K.W."/>
            <person name="Li Z."/>
            <person name="Lohaus R."/>
            <person name="Hsiao Y.Y."/>
            <person name="Niu S.C."/>
            <person name="Wang J.Y."/>
            <person name="Lin Y.C."/>
            <person name="Xu Q."/>
            <person name="Chen L.J."/>
            <person name="Yoshida K."/>
            <person name="Fujiwara S."/>
            <person name="Wang Z.W."/>
            <person name="Zhang Y.Q."/>
            <person name="Mitsuda N."/>
            <person name="Wang M."/>
            <person name="Liu G.H."/>
            <person name="Pecoraro L."/>
            <person name="Huang H.X."/>
            <person name="Xiao X.J."/>
            <person name="Lin M."/>
            <person name="Wu X.Y."/>
            <person name="Wu W.L."/>
            <person name="Chen Y.Y."/>
            <person name="Chang S.B."/>
            <person name="Sakamoto S."/>
            <person name="Ohme-Takagi M."/>
            <person name="Yagi M."/>
            <person name="Zeng S.J."/>
            <person name="Shen C.Y."/>
            <person name="Yeh C.M."/>
            <person name="Luo Y.B."/>
            <person name="Tsai W.C."/>
            <person name="Van de Peer Y."/>
            <person name="Liu Z.J."/>
        </authorList>
    </citation>
    <scope>NUCLEOTIDE SEQUENCE [LARGE SCALE GENOMIC DNA]</scope>
    <source>
        <strain evidence="2">cv. Shenzhen</strain>
        <tissue evidence="1">Stem</tissue>
    </source>
</reference>
<keyword evidence="1" id="KW-0378">Hydrolase</keyword>
<dbReference type="AlphaFoldDB" id="A0A2I0B0T7"/>
<dbReference type="SUPFAM" id="SSF53474">
    <property type="entry name" value="alpha/beta-Hydrolases"/>
    <property type="match status" value="1"/>
</dbReference>
<dbReference type="Pfam" id="PF07224">
    <property type="entry name" value="Chlorophyllase"/>
    <property type="match status" value="1"/>
</dbReference>
<dbReference type="Gene3D" id="3.40.50.1820">
    <property type="entry name" value="alpha/beta hydrolase"/>
    <property type="match status" value="1"/>
</dbReference>
<dbReference type="InterPro" id="IPR017395">
    <property type="entry name" value="Chlorophyllase-like"/>
</dbReference>
<protein>
    <submittedName>
        <fullName evidence="1">Chlorophyllase-2, chloroplastic</fullName>
        <ecNumber evidence="1">3.1.1.14</ecNumber>
    </submittedName>
</protein>